<comment type="caution">
    <text evidence="4">The sequence shown here is derived from an EMBL/GenBank/DDBJ whole genome shotgun (WGS) entry which is preliminary data.</text>
</comment>
<accession>A0A1X2HU49</accession>
<reference evidence="4 5" key="1">
    <citation type="submission" date="2016-07" db="EMBL/GenBank/DDBJ databases">
        <title>Pervasive Adenine N6-methylation of Active Genes in Fungi.</title>
        <authorList>
            <consortium name="DOE Joint Genome Institute"/>
            <person name="Mondo S.J."/>
            <person name="Dannebaum R.O."/>
            <person name="Kuo R.C."/>
            <person name="Labutti K."/>
            <person name="Haridas S."/>
            <person name="Kuo A."/>
            <person name="Salamov A."/>
            <person name="Ahrendt S.R."/>
            <person name="Lipzen A."/>
            <person name="Sullivan W."/>
            <person name="Andreopoulos W.B."/>
            <person name="Clum A."/>
            <person name="Lindquist E."/>
            <person name="Daum C."/>
            <person name="Ramamoorthy G.K."/>
            <person name="Gryganskyi A."/>
            <person name="Culley D."/>
            <person name="Magnuson J.K."/>
            <person name="James T.Y."/>
            <person name="O'Malley M.A."/>
            <person name="Stajich J.E."/>
            <person name="Spatafora J.W."/>
            <person name="Visel A."/>
            <person name="Grigoriev I.V."/>
        </authorList>
    </citation>
    <scope>NUCLEOTIDE SEQUENCE [LARGE SCALE GENOMIC DNA]</scope>
    <source>
        <strain evidence="4 5">NRRL 2496</strain>
    </source>
</reference>
<evidence type="ECO:0000256" key="2">
    <source>
        <dbReference type="ARBA" id="ARBA00023186"/>
    </source>
</evidence>
<keyword evidence="3" id="KW-0963">Cytoplasm</keyword>
<evidence type="ECO:0000256" key="3">
    <source>
        <dbReference type="RuleBase" id="RU364030"/>
    </source>
</evidence>
<dbReference type="Proteomes" id="UP000242180">
    <property type="component" value="Unassembled WGS sequence"/>
</dbReference>
<comment type="subcellular location">
    <subcellularLocation>
        <location evidence="3">Cytoplasm</location>
        <location evidence="3">Cytoskeleton</location>
    </subcellularLocation>
</comment>
<dbReference type="GO" id="GO:0007021">
    <property type="term" value="P:tubulin complex assembly"/>
    <property type="evidence" value="ECO:0007669"/>
    <property type="project" value="UniProtKB-UniRule"/>
</dbReference>
<gene>
    <name evidence="4" type="ORF">BCR43DRAFT_482674</name>
</gene>
<dbReference type="EMBL" id="MCGN01000001">
    <property type="protein sequence ID" value="ORZ03063.1"/>
    <property type="molecule type" value="Genomic_DNA"/>
</dbReference>
<dbReference type="Pfam" id="PF02970">
    <property type="entry name" value="TBCA"/>
    <property type="match status" value="1"/>
</dbReference>
<dbReference type="InterPro" id="IPR036126">
    <property type="entry name" value="TBCA_sf"/>
</dbReference>
<sequence length="104" mass="11751">MTLRELKIKTNVVKRIAKEQIAYGKEAEDQQKRIDKLVQAKADDADIRKQKEVLDETLQMIPDVKRRLAAAYKDLEDKVEDPAYAGSAELQDAKAVLAETVVEP</sequence>
<dbReference type="InParanoid" id="A0A1X2HU49"/>
<dbReference type="GO" id="GO:0007023">
    <property type="term" value="P:post-chaperonin tubulin folding pathway"/>
    <property type="evidence" value="ECO:0007669"/>
    <property type="project" value="UniProtKB-UniRule"/>
</dbReference>
<dbReference type="InterPro" id="IPR004226">
    <property type="entry name" value="TBCA"/>
</dbReference>
<dbReference type="STRING" id="13706.A0A1X2HU49"/>
<keyword evidence="3" id="KW-0206">Cytoskeleton</keyword>
<evidence type="ECO:0000313" key="5">
    <source>
        <dbReference type="Proteomes" id="UP000242180"/>
    </source>
</evidence>
<dbReference type="SUPFAM" id="SSF46988">
    <property type="entry name" value="Tubulin chaperone cofactor A"/>
    <property type="match status" value="1"/>
</dbReference>
<protein>
    <recommendedName>
        <fullName evidence="3">Tubulin-specific chaperone A</fullName>
    </recommendedName>
</protein>
<dbReference type="PANTHER" id="PTHR21500:SF0">
    <property type="entry name" value="TUBULIN-SPECIFIC CHAPERONE A"/>
    <property type="match status" value="1"/>
</dbReference>
<keyword evidence="5" id="KW-1185">Reference proteome</keyword>
<dbReference type="PANTHER" id="PTHR21500">
    <property type="entry name" value="TUBULIN-SPECIFIC CHAPERONE A"/>
    <property type="match status" value="1"/>
</dbReference>
<dbReference type="AlphaFoldDB" id="A0A1X2HU49"/>
<comment type="similarity">
    <text evidence="1 3">Belongs to the TBCA family.</text>
</comment>
<dbReference type="FunCoup" id="A0A1X2HU49">
    <property type="interactions" value="127"/>
</dbReference>
<name>A0A1X2HU49_SYNRA</name>
<dbReference type="GO" id="GO:0005829">
    <property type="term" value="C:cytosol"/>
    <property type="evidence" value="ECO:0007669"/>
    <property type="project" value="TreeGrafter"/>
</dbReference>
<dbReference type="OrthoDB" id="296187at2759"/>
<keyword evidence="2 3" id="KW-0143">Chaperone</keyword>
<dbReference type="Gene3D" id="1.20.58.90">
    <property type="match status" value="1"/>
</dbReference>
<dbReference type="GO" id="GO:0005874">
    <property type="term" value="C:microtubule"/>
    <property type="evidence" value="ECO:0007669"/>
    <property type="project" value="UniProtKB-KW"/>
</dbReference>
<evidence type="ECO:0000256" key="1">
    <source>
        <dbReference type="ARBA" id="ARBA00006806"/>
    </source>
</evidence>
<keyword evidence="3" id="KW-0493">Microtubule</keyword>
<organism evidence="4 5">
    <name type="scientific">Syncephalastrum racemosum</name>
    <name type="common">Filamentous fungus</name>
    <dbReference type="NCBI Taxonomy" id="13706"/>
    <lineage>
        <taxon>Eukaryota</taxon>
        <taxon>Fungi</taxon>
        <taxon>Fungi incertae sedis</taxon>
        <taxon>Mucoromycota</taxon>
        <taxon>Mucoromycotina</taxon>
        <taxon>Mucoromycetes</taxon>
        <taxon>Mucorales</taxon>
        <taxon>Syncephalastraceae</taxon>
        <taxon>Syncephalastrum</taxon>
    </lineage>
</organism>
<evidence type="ECO:0000313" key="4">
    <source>
        <dbReference type="EMBL" id="ORZ03063.1"/>
    </source>
</evidence>
<comment type="subunit">
    <text evidence="3">Supercomplex made of cofactors A to E. Cofactors A and D function by capturing and stabilizing tubulin in a quasi-native conformation. Cofactor E binds to the cofactor D-tubulin complex; interaction with cofactor C then causes the release of tubulin polypeptides that are committed to the native state.</text>
</comment>
<dbReference type="OMA" id="VIQECIM"/>
<dbReference type="GO" id="GO:0048487">
    <property type="term" value="F:beta-tubulin binding"/>
    <property type="evidence" value="ECO:0007669"/>
    <property type="project" value="InterPro"/>
</dbReference>
<proteinExistence type="inferred from homology"/>